<dbReference type="InterPro" id="IPR017939">
    <property type="entry name" value="G-Glutamylcylcotransferase"/>
</dbReference>
<dbReference type="AlphaFoldDB" id="A0A9P6F3B3"/>
<evidence type="ECO:0000313" key="5">
    <source>
        <dbReference type="EMBL" id="KAF9540935.1"/>
    </source>
</evidence>
<dbReference type="PANTHER" id="PTHR12935:SF0">
    <property type="entry name" value="GAMMA-GLUTAMYLCYCLOTRANSFERASE"/>
    <property type="match status" value="1"/>
</dbReference>
<reference evidence="5" key="1">
    <citation type="journal article" date="2020" name="Fungal Divers.">
        <title>Resolving the Mortierellaceae phylogeny through synthesis of multi-gene phylogenetics and phylogenomics.</title>
        <authorList>
            <person name="Vandepol N."/>
            <person name="Liber J."/>
            <person name="Desiro A."/>
            <person name="Na H."/>
            <person name="Kennedy M."/>
            <person name="Barry K."/>
            <person name="Grigoriev I.V."/>
            <person name="Miller A.N."/>
            <person name="O'Donnell K."/>
            <person name="Stajich J.E."/>
            <person name="Bonito G."/>
        </authorList>
    </citation>
    <scope>NUCLEOTIDE SEQUENCE</scope>
    <source>
        <strain evidence="5">NRRL 2591</strain>
    </source>
</reference>
<evidence type="ECO:0000256" key="4">
    <source>
        <dbReference type="PIRSR" id="PIRSR617939-2"/>
    </source>
</evidence>
<dbReference type="Proteomes" id="UP000723463">
    <property type="component" value="Unassembled WGS sequence"/>
</dbReference>
<dbReference type="PANTHER" id="PTHR12935">
    <property type="entry name" value="GAMMA-GLUTAMYLCYCLOTRANSFERASE"/>
    <property type="match status" value="1"/>
</dbReference>
<dbReference type="EMBL" id="JAAAXW010000183">
    <property type="protein sequence ID" value="KAF9540935.1"/>
    <property type="molecule type" value="Genomic_DNA"/>
</dbReference>
<dbReference type="GO" id="GO:0003839">
    <property type="term" value="F:gamma-glutamylcyclotransferase activity"/>
    <property type="evidence" value="ECO:0007669"/>
    <property type="project" value="UniProtKB-EC"/>
</dbReference>
<feature type="active site" description="Proton acceptor" evidence="3">
    <location>
        <position position="128"/>
    </location>
</feature>
<gene>
    <name evidence="5" type="ORF">EC957_003624</name>
</gene>
<evidence type="ECO:0000256" key="3">
    <source>
        <dbReference type="PIRSR" id="PIRSR617939-1"/>
    </source>
</evidence>
<comment type="caution">
    <text evidence="5">The sequence shown here is derived from an EMBL/GenBank/DDBJ whole genome shotgun (WGS) entry which is preliminary data.</text>
</comment>
<accession>A0A9P6F3B3</accession>
<protein>
    <recommendedName>
        <fullName evidence="1">gamma-glutamylcyclotransferase</fullName>
        <ecNumber evidence="1">4.3.2.9</ecNumber>
    </recommendedName>
</protein>
<sequence length="332" mass="37906">MTTDTLTPTPSPETIWYLAYGSNMDPKVFSGRRKIQPLESHVVTVPNYWLSFDIGGIPYVEPCFASILKMDHSRMHQKEYALEVHSRTMHGREFVWDEKNPEKSYPPVLQGVVHKITLRDWQLVIQSEGGWGHDVPTGYNQIQVDCIRHSSKEKLRAFVLESRPASVKTHCQPSARYKNLLTSGAAHHHLDPSYQNYLANIVPYECRGVRSKTARILFTLINSPMILMFAVMVLRNRGKPVEQHTRPPYWAAWFFDKAGRVSAAIHDYMVAPIFGSGRCSSPQQQVLTRLRIQESLKVPLSEEEHQKCREAEADKEPEVLKAAERAVESVAE</sequence>
<feature type="binding site" evidence="4">
    <location>
        <position position="177"/>
    </location>
    <ligand>
        <name>substrate</name>
    </ligand>
</feature>
<evidence type="ECO:0000313" key="6">
    <source>
        <dbReference type="Proteomes" id="UP000723463"/>
    </source>
</evidence>
<name>A0A9P6F3B3_9FUNG</name>
<evidence type="ECO:0000256" key="2">
    <source>
        <dbReference type="ARBA" id="ARBA00023239"/>
    </source>
</evidence>
<keyword evidence="2" id="KW-0456">Lyase</keyword>
<dbReference type="Gene3D" id="3.10.490.10">
    <property type="entry name" value="Gamma-glutamyl cyclotransferase-like"/>
    <property type="match status" value="1"/>
</dbReference>
<proteinExistence type="predicted"/>
<feature type="binding site" evidence="4">
    <location>
        <begin position="17"/>
        <end position="22"/>
    </location>
    <ligand>
        <name>substrate</name>
    </ligand>
</feature>
<organism evidence="5 6">
    <name type="scientific">Mortierella hygrophila</name>
    <dbReference type="NCBI Taxonomy" id="979708"/>
    <lineage>
        <taxon>Eukaryota</taxon>
        <taxon>Fungi</taxon>
        <taxon>Fungi incertae sedis</taxon>
        <taxon>Mucoromycota</taxon>
        <taxon>Mortierellomycotina</taxon>
        <taxon>Mortierellomycetes</taxon>
        <taxon>Mortierellales</taxon>
        <taxon>Mortierellaceae</taxon>
        <taxon>Mortierella</taxon>
    </lineage>
</organism>
<evidence type="ECO:0000256" key="1">
    <source>
        <dbReference type="ARBA" id="ARBA00012346"/>
    </source>
</evidence>
<dbReference type="EC" id="4.3.2.9" evidence="1"/>
<keyword evidence="6" id="KW-1185">Reference proteome</keyword>